<protein>
    <submittedName>
        <fullName evidence="2">Uncharacterized protein</fullName>
    </submittedName>
</protein>
<comment type="caution">
    <text evidence="2">The sequence shown here is derived from an EMBL/GenBank/DDBJ whole genome shotgun (WGS) entry which is preliminary data.</text>
</comment>
<dbReference type="EMBL" id="JAENGY010000470">
    <property type="protein sequence ID" value="KAG6962239.1"/>
    <property type="molecule type" value="Genomic_DNA"/>
</dbReference>
<evidence type="ECO:0000256" key="1">
    <source>
        <dbReference type="SAM" id="Coils"/>
    </source>
</evidence>
<gene>
    <name evidence="2" type="ORF">JG688_00008707</name>
</gene>
<organism evidence="2 3">
    <name type="scientific">Phytophthora aleatoria</name>
    <dbReference type="NCBI Taxonomy" id="2496075"/>
    <lineage>
        <taxon>Eukaryota</taxon>
        <taxon>Sar</taxon>
        <taxon>Stramenopiles</taxon>
        <taxon>Oomycota</taxon>
        <taxon>Peronosporomycetes</taxon>
        <taxon>Peronosporales</taxon>
        <taxon>Peronosporaceae</taxon>
        <taxon>Phytophthora</taxon>
    </lineage>
</organism>
<sequence>MIKYYSRAYRHLTNLRRLERSARIVQRALGKRVIQRGLLYLPDFEEYPSIMAASWPPLRPVEERAQSFWRQERQSLEDETAERKRLQKEEITLQSDIESLQRRLADAKARQNEESERLRRHSTLEEHRRLKDEEAKQKRLQEVEETMRQAIRLELERELQTSRRLVLRSKRRNSFNVAMSEDDREELLDALAGLQTAGSVESLRTQFEVVQEALSDIQRKRWRFVEDACSVVLRQVFKLVASDEDEAMGYLDSRKFTISTLEGVDLCLQFVEPLIHSTVSITDALDDEEETASQQGVLVAALLHLFTKISNASEMKSRLVADVLICGVEIHVILATLRFREELIESRRALLPSYESDSEAESDLDSDDDEAMLRETGEFESEDTLWITEQVAKAWGLTKYRYFLQTSGQEYSFAAWSYRGIGNFAHAMLTDEQRGVYELPAVVSPFSWLFHIAAYAHYMIHSEDHQDNITGIRSKTTDGGIWDVLTRLSKRLQLNIEESTSGDSHAGSHSVENDFTHLMILEASLDSTLELCN</sequence>
<dbReference type="AlphaFoldDB" id="A0A8J5M776"/>
<dbReference type="Proteomes" id="UP000709295">
    <property type="component" value="Unassembled WGS sequence"/>
</dbReference>
<reference evidence="2" key="1">
    <citation type="submission" date="2021-01" db="EMBL/GenBank/DDBJ databases">
        <title>Phytophthora aleatoria, a newly-described species from Pinus radiata is distinct from Phytophthora cactorum isolates based on comparative genomics.</title>
        <authorList>
            <person name="Mcdougal R."/>
            <person name="Panda P."/>
            <person name="Williams N."/>
            <person name="Studholme D.J."/>
        </authorList>
    </citation>
    <scope>NUCLEOTIDE SEQUENCE</scope>
    <source>
        <strain evidence="2">NZFS 4037</strain>
    </source>
</reference>
<proteinExistence type="predicted"/>
<keyword evidence="3" id="KW-1185">Reference proteome</keyword>
<feature type="coiled-coil region" evidence="1">
    <location>
        <begin position="69"/>
        <end position="153"/>
    </location>
</feature>
<accession>A0A8J5M776</accession>
<evidence type="ECO:0000313" key="2">
    <source>
        <dbReference type="EMBL" id="KAG6962239.1"/>
    </source>
</evidence>
<name>A0A8J5M776_9STRA</name>
<keyword evidence="1" id="KW-0175">Coiled coil</keyword>
<evidence type="ECO:0000313" key="3">
    <source>
        <dbReference type="Proteomes" id="UP000709295"/>
    </source>
</evidence>